<dbReference type="EMBL" id="BGZK01000784">
    <property type="protein sequence ID" value="GBP60297.1"/>
    <property type="molecule type" value="Genomic_DNA"/>
</dbReference>
<reference evidence="2 3" key="1">
    <citation type="journal article" date="2019" name="Commun. Biol.">
        <title>The bagworm genome reveals a unique fibroin gene that provides high tensile strength.</title>
        <authorList>
            <person name="Kono N."/>
            <person name="Nakamura H."/>
            <person name="Ohtoshi R."/>
            <person name="Tomita M."/>
            <person name="Numata K."/>
            <person name="Arakawa K."/>
        </authorList>
    </citation>
    <scope>NUCLEOTIDE SEQUENCE [LARGE SCALE GENOMIC DNA]</scope>
</reference>
<feature type="chain" id="PRO_5020032381" description="Secreted protein" evidence="1">
    <location>
        <begin position="28"/>
        <end position="134"/>
    </location>
</feature>
<feature type="signal peptide" evidence="1">
    <location>
        <begin position="1"/>
        <end position="27"/>
    </location>
</feature>
<evidence type="ECO:0008006" key="4">
    <source>
        <dbReference type="Google" id="ProtNLM"/>
    </source>
</evidence>
<name>A0A4C1XDB7_EUMVA</name>
<proteinExistence type="predicted"/>
<comment type="caution">
    <text evidence="2">The sequence shown here is derived from an EMBL/GenBank/DDBJ whole genome shotgun (WGS) entry which is preliminary data.</text>
</comment>
<keyword evidence="1" id="KW-0732">Signal</keyword>
<evidence type="ECO:0000256" key="1">
    <source>
        <dbReference type="SAM" id="SignalP"/>
    </source>
</evidence>
<keyword evidence="3" id="KW-1185">Reference proteome</keyword>
<protein>
    <recommendedName>
        <fullName evidence="4">Secreted protein</fullName>
    </recommendedName>
</protein>
<accession>A0A4C1XDB7</accession>
<gene>
    <name evidence="2" type="ORF">EVAR_91581_1</name>
</gene>
<evidence type="ECO:0000313" key="2">
    <source>
        <dbReference type="EMBL" id="GBP60297.1"/>
    </source>
</evidence>
<sequence>MCLEKHVSLPFLKIVIVVTRLLEVGFSQCSTGAIGDTDSVTKHIALRKVQGLILSRVSRLSRMRLVFRYGQCHRTADDDRQQSVTRAVQAVAAGVTYECNAGNVTMSHRTRERPAECLASLSHSTMIGLSCAQH</sequence>
<organism evidence="2 3">
    <name type="scientific">Eumeta variegata</name>
    <name type="common">Bagworm moth</name>
    <name type="synonym">Eumeta japonica</name>
    <dbReference type="NCBI Taxonomy" id="151549"/>
    <lineage>
        <taxon>Eukaryota</taxon>
        <taxon>Metazoa</taxon>
        <taxon>Ecdysozoa</taxon>
        <taxon>Arthropoda</taxon>
        <taxon>Hexapoda</taxon>
        <taxon>Insecta</taxon>
        <taxon>Pterygota</taxon>
        <taxon>Neoptera</taxon>
        <taxon>Endopterygota</taxon>
        <taxon>Lepidoptera</taxon>
        <taxon>Glossata</taxon>
        <taxon>Ditrysia</taxon>
        <taxon>Tineoidea</taxon>
        <taxon>Psychidae</taxon>
        <taxon>Oiketicinae</taxon>
        <taxon>Eumeta</taxon>
    </lineage>
</organism>
<dbReference type="AlphaFoldDB" id="A0A4C1XDB7"/>
<dbReference type="Proteomes" id="UP000299102">
    <property type="component" value="Unassembled WGS sequence"/>
</dbReference>
<evidence type="ECO:0000313" key="3">
    <source>
        <dbReference type="Proteomes" id="UP000299102"/>
    </source>
</evidence>